<protein>
    <recommendedName>
        <fullName evidence="2">Retrotransposon gag domain-containing protein</fullName>
    </recommendedName>
</protein>
<keyword evidence="4" id="KW-1185">Reference proteome</keyword>
<dbReference type="EMBL" id="BAABME010001010">
    <property type="protein sequence ID" value="GAA0146978.1"/>
    <property type="molecule type" value="Genomic_DNA"/>
</dbReference>
<proteinExistence type="predicted"/>
<evidence type="ECO:0000313" key="3">
    <source>
        <dbReference type="EMBL" id="GAA0146978.1"/>
    </source>
</evidence>
<evidence type="ECO:0000259" key="2">
    <source>
        <dbReference type="Pfam" id="PF03732"/>
    </source>
</evidence>
<dbReference type="PANTHER" id="PTHR33223:SF6">
    <property type="entry name" value="CCHC-TYPE DOMAIN-CONTAINING PROTEIN"/>
    <property type="match status" value="1"/>
</dbReference>
<gene>
    <name evidence="3" type="ORF">LIER_06792</name>
</gene>
<dbReference type="Proteomes" id="UP001454036">
    <property type="component" value="Unassembled WGS sequence"/>
</dbReference>
<evidence type="ECO:0000256" key="1">
    <source>
        <dbReference type="SAM" id="MobiDB-lite"/>
    </source>
</evidence>
<feature type="region of interest" description="Disordered" evidence="1">
    <location>
        <begin position="123"/>
        <end position="152"/>
    </location>
</feature>
<organism evidence="3 4">
    <name type="scientific">Lithospermum erythrorhizon</name>
    <name type="common">Purple gromwell</name>
    <name type="synonym">Lithospermum officinale var. erythrorhizon</name>
    <dbReference type="NCBI Taxonomy" id="34254"/>
    <lineage>
        <taxon>Eukaryota</taxon>
        <taxon>Viridiplantae</taxon>
        <taxon>Streptophyta</taxon>
        <taxon>Embryophyta</taxon>
        <taxon>Tracheophyta</taxon>
        <taxon>Spermatophyta</taxon>
        <taxon>Magnoliopsida</taxon>
        <taxon>eudicotyledons</taxon>
        <taxon>Gunneridae</taxon>
        <taxon>Pentapetalae</taxon>
        <taxon>asterids</taxon>
        <taxon>lamiids</taxon>
        <taxon>Boraginales</taxon>
        <taxon>Boraginaceae</taxon>
        <taxon>Boraginoideae</taxon>
        <taxon>Lithospermeae</taxon>
        <taxon>Lithospermum</taxon>
    </lineage>
</organism>
<feature type="compositionally biased region" description="Basic and acidic residues" evidence="1">
    <location>
        <begin position="141"/>
        <end position="151"/>
    </location>
</feature>
<accession>A0AAV3P6V7</accession>
<dbReference type="AlphaFoldDB" id="A0AAV3P6V7"/>
<comment type="caution">
    <text evidence="3">The sequence shown here is derived from an EMBL/GenBank/DDBJ whole genome shotgun (WGS) entry which is preliminary data.</text>
</comment>
<dbReference type="PANTHER" id="PTHR33223">
    <property type="entry name" value="CCHC-TYPE DOMAIN-CONTAINING PROTEIN"/>
    <property type="match status" value="1"/>
</dbReference>
<feature type="domain" description="Retrotransposon gag" evidence="2">
    <location>
        <begin position="14"/>
        <end position="68"/>
    </location>
</feature>
<dbReference type="Pfam" id="PF03732">
    <property type="entry name" value="Retrotrans_gag"/>
    <property type="match status" value="1"/>
</dbReference>
<dbReference type="InterPro" id="IPR005162">
    <property type="entry name" value="Retrotrans_gag_dom"/>
</dbReference>
<name>A0AAV3P6V7_LITER</name>
<reference evidence="3 4" key="1">
    <citation type="submission" date="2024-01" db="EMBL/GenBank/DDBJ databases">
        <title>The complete chloroplast genome sequence of Lithospermum erythrorhizon: insights into the phylogenetic relationship among Boraginaceae species and the maternal lineages of purple gromwells.</title>
        <authorList>
            <person name="Okada T."/>
            <person name="Watanabe K."/>
        </authorList>
    </citation>
    <scope>NUCLEOTIDE SEQUENCE [LARGE SCALE GENOMIC DNA]</scope>
</reference>
<sequence>MPFIDRLDGLPMPRDRALDWYMALLLESIDSYQQTTNAFIAKFGFSIQAHQDERVLMDIQQSPNESLEVTISVRMISAPGRRDRTPYCGYHREHGHDTNECRILNAEIEKLIKRGYSKAFIGKGTQRDAMGQNRRSPPSDNRPRIKQEPQEVPRITRHIDNIAGCIAWVAIHETPERIMLVLRSIPLIRQPTLEAR</sequence>
<evidence type="ECO:0000313" key="4">
    <source>
        <dbReference type="Proteomes" id="UP001454036"/>
    </source>
</evidence>